<dbReference type="GO" id="GO:0046872">
    <property type="term" value="F:metal ion binding"/>
    <property type="evidence" value="ECO:0007669"/>
    <property type="project" value="UniProtKB-KW"/>
</dbReference>
<keyword evidence="3" id="KW-0001">2Fe-2S</keyword>
<dbReference type="GO" id="GO:0050660">
    <property type="term" value="F:flavin adenine dinucleotide binding"/>
    <property type="evidence" value="ECO:0007669"/>
    <property type="project" value="InterPro"/>
</dbReference>
<dbReference type="InterPro" id="IPR017927">
    <property type="entry name" value="FAD-bd_FR_type"/>
</dbReference>
<dbReference type="PIRSF" id="PIRSF006816">
    <property type="entry name" value="Cyc3_hyd_g"/>
    <property type="match status" value="1"/>
</dbReference>
<dbReference type="GeneID" id="14408332"/>
<dbReference type="InterPro" id="IPR001433">
    <property type="entry name" value="OxRdtase_FAD/NAD-bd"/>
</dbReference>
<evidence type="ECO:0000256" key="5">
    <source>
        <dbReference type="ARBA" id="ARBA00022827"/>
    </source>
</evidence>
<dbReference type="OrthoDB" id="35401at2157"/>
<dbReference type="KEGG" id="mhz:Metho_2254"/>
<evidence type="ECO:0000259" key="9">
    <source>
        <dbReference type="PROSITE" id="PS51384"/>
    </source>
</evidence>
<dbReference type="GO" id="GO:0051537">
    <property type="term" value="F:2 iron, 2 sulfur cluster binding"/>
    <property type="evidence" value="ECO:0007669"/>
    <property type="project" value="UniProtKB-KW"/>
</dbReference>
<keyword evidence="11" id="KW-1185">Reference proteome</keyword>
<dbReference type="GO" id="GO:0006221">
    <property type="term" value="P:pyrimidine nucleotide biosynthetic process"/>
    <property type="evidence" value="ECO:0007669"/>
    <property type="project" value="InterPro"/>
</dbReference>
<dbReference type="PANTHER" id="PTHR47354:SF6">
    <property type="entry name" value="NADH OXIDOREDUCTASE HCR"/>
    <property type="match status" value="1"/>
</dbReference>
<dbReference type="PANTHER" id="PTHR47354">
    <property type="entry name" value="NADH OXIDOREDUCTASE HCR"/>
    <property type="match status" value="1"/>
</dbReference>
<evidence type="ECO:0000256" key="4">
    <source>
        <dbReference type="ARBA" id="ARBA00022723"/>
    </source>
</evidence>
<dbReference type="SUPFAM" id="SSF52343">
    <property type="entry name" value="Ferredoxin reductase-like, C-terminal NADP-linked domain"/>
    <property type="match status" value="1"/>
</dbReference>
<comment type="cofactor">
    <cofactor evidence="1">
        <name>FAD</name>
        <dbReference type="ChEBI" id="CHEBI:57692"/>
    </cofactor>
</comment>
<dbReference type="AlphaFoldDB" id="L0L0E9"/>
<keyword evidence="4" id="KW-0479">Metal-binding</keyword>
<gene>
    <name evidence="10" type="ordered locus">Metho_2254</name>
</gene>
<protein>
    <submittedName>
        <fullName evidence="10">Flavodoxin reductase family protein</fullName>
    </submittedName>
</protein>
<dbReference type="PRINTS" id="PR00406">
    <property type="entry name" value="CYTB5RDTASE"/>
</dbReference>
<evidence type="ECO:0000256" key="3">
    <source>
        <dbReference type="ARBA" id="ARBA00022714"/>
    </source>
</evidence>
<evidence type="ECO:0000256" key="1">
    <source>
        <dbReference type="ARBA" id="ARBA00001974"/>
    </source>
</evidence>
<keyword evidence="6" id="KW-0560">Oxidoreductase</keyword>
<evidence type="ECO:0000256" key="2">
    <source>
        <dbReference type="ARBA" id="ARBA00022630"/>
    </source>
</evidence>
<feature type="domain" description="FAD-binding FR-type" evidence="9">
    <location>
        <begin position="1"/>
        <end position="99"/>
    </location>
</feature>
<evidence type="ECO:0000313" key="11">
    <source>
        <dbReference type="Proteomes" id="UP000010866"/>
    </source>
</evidence>
<dbReference type="SUPFAM" id="SSF63380">
    <property type="entry name" value="Riboflavin synthase domain-like"/>
    <property type="match status" value="1"/>
</dbReference>
<evidence type="ECO:0000256" key="7">
    <source>
        <dbReference type="ARBA" id="ARBA00023004"/>
    </source>
</evidence>
<name>L0L0E9_METHD</name>
<dbReference type="InterPro" id="IPR050415">
    <property type="entry name" value="MRET"/>
</dbReference>
<keyword evidence="2" id="KW-0285">Flavoprotein</keyword>
<dbReference type="InterPro" id="IPR001709">
    <property type="entry name" value="Flavoprot_Pyr_Nucl_cyt_Rdtase"/>
</dbReference>
<dbReference type="Gene3D" id="3.40.50.80">
    <property type="entry name" value="Nucleotide-binding domain of ferredoxin-NADP reductase (FNR) module"/>
    <property type="match status" value="1"/>
</dbReference>
<dbReference type="Proteomes" id="UP000010866">
    <property type="component" value="Chromosome"/>
</dbReference>
<dbReference type="Pfam" id="PF00175">
    <property type="entry name" value="NAD_binding_1"/>
    <property type="match status" value="1"/>
</dbReference>
<dbReference type="Gene3D" id="2.40.30.10">
    <property type="entry name" value="Translation factors"/>
    <property type="match status" value="1"/>
</dbReference>
<organism evidence="10 11">
    <name type="scientific">Methanomethylovorans hollandica (strain DSM 15978 / NBRC 107637 / DMS1)</name>
    <dbReference type="NCBI Taxonomy" id="867904"/>
    <lineage>
        <taxon>Archaea</taxon>
        <taxon>Methanobacteriati</taxon>
        <taxon>Methanobacteriota</taxon>
        <taxon>Stenosarchaea group</taxon>
        <taxon>Methanomicrobia</taxon>
        <taxon>Methanosarcinales</taxon>
        <taxon>Methanosarcinaceae</taxon>
        <taxon>Methanomethylovorans</taxon>
    </lineage>
</organism>
<dbReference type="GO" id="GO:0016491">
    <property type="term" value="F:oxidoreductase activity"/>
    <property type="evidence" value="ECO:0007669"/>
    <property type="project" value="UniProtKB-KW"/>
</dbReference>
<keyword evidence="8" id="KW-0411">Iron-sulfur</keyword>
<evidence type="ECO:0000256" key="6">
    <source>
        <dbReference type="ARBA" id="ARBA00023002"/>
    </source>
</evidence>
<dbReference type="Pfam" id="PF00970">
    <property type="entry name" value="FAD_binding_6"/>
    <property type="match status" value="1"/>
</dbReference>
<keyword evidence="5" id="KW-0274">FAD</keyword>
<accession>L0L0E9</accession>
<dbReference type="InterPro" id="IPR039261">
    <property type="entry name" value="FNR_nucleotide-bd"/>
</dbReference>
<dbReference type="InterPro" id="IPR012165">
    <property type="entry name" value="Cyt_c3_hydrogenase_gsu"/>
</dbReference>
<proteinExistence type="predicted"/>
<dbReference type="RefSeq" id="WP_015325580.1">
    <property type="nucleotide sequence ID" value="NC_019977.1"/>
</dbReference>
<dbReference type="InterPro" id="IPR008333">
    <property type="entry name" value="Cbr1-like_FAD-bd_dom"/>
</dbReference>
<dbReference type="PROSITE" id="PS51384">
    <property type="entry name" value="FAD_FR"/>
    <property type="match status" value="1"/>
</dbReference>
<dbReference type="HOGENOM" id="CLU_003827_7_3_2"/>
<evidence type="ECO:0000256" key="8">
    <source>
        <dbReference type="ARBA" id="ARBA00023014"/>
    </source>
</evidence>
<keyword evidence="7" id="KW-0408">Iron</keyword>
<reference evidence="11" key="1">
    <citation type="submission" date="2012-02" db="EMBL/GenBank/DDBJ databases">
        <title>Complete sequence of chromosome of Methanomethylovorans hollandica DSM 15978.</title>
        <authorList>
            <person name="Lucas S."/>
            <person name="Copeland A."/>
            <person name="Lapidus A."/>
            <person name="Glavina del Rio T."/>
            <person name="Dalin E."/>
            <person name="Tice H."/>
            <person name="Bruce D."/>
            <person name="Goodwin L."/>
            <person name="Pitluck S."/>
            <person name="Peters L."/>
            <person name="Mikhailova N."/>
            <person name="Held B."/>
            <person name="Kyrpides N."/>
            <person name="Mavromatis K."/>
            <person name="Ivanova N."/>
            <person name="Brettin T."/>
            <person name="Detter J.C."/>
            <person name="Han C."/>
            <person name="Larimer F."/>
            <person name="Land M."/>
            <person name="Hauser L."/>
            <person name="Markowitz V."/>
            <person name="Cheng J.-F."/>
            <person name="Hugenholtz P."/>
            <person name="Woyke T."/>
            <person name="Wu D."/>
            <person name="Spring S."/>
            <person name="Schroeder M."/>
            <person name="Brambilla E."/>
            <person name="Klenk H.-P."/>
            <person name="Eisen J.A."/>
        </authorList>
    </citation>
    <scope>NUCLEOTIDE SEQUENCE [LARGE SCALE GENOMIC DNA]</scope>
    <source>
        <strain evidence="11">DSM 15978 / NBRC 107637 / DMS1</strain>
    </source>
</reference>
<evidence type="ECO:0000313" key="10">
    <source>
        <dbReference type="EMBL" id="AGB50415.1"/>
    </source>
</evidence>
<dbReference type="STRING" id="867904.Metho_2254"/>
<dbReference type="InterPro" id="IPR017938">
    <property type="entry name" value="Riboflavin_synthase-like_b-brl"/>
</dbReference>
<dbReference type="PRINTS" id="PR00371">
    <property type="entry name" value="FPNCR"/>
</dbReference>
<dbReference type="EMBL" id="CP003362">
    <property type="protein sequence ID" value="AGB50415.1"/>
    <property type="molecule type" value="Genomic_DNA"/>
</dbReference>
<sequence length="232" mass="26429">MKFEEKTTDIIKRIHDVKSFRFRRPEGFEYKPGQYILVSLTVEGKVVTKAFSLSSSPTEKGHIEFTKKLTGHPFSNVLDNMNIGDSAVISGPFGNMTFEGEYAKVALLSGGIGITPMVSICRYCTDMHLDADIMLIYSNKTENDLAFREELDEMMHNNSNLKVVYTLTRASESWTGCRERICENMVAREIPDYRERHFLICGPPEMVRSMEEMLIAMKIPKDMVKKEALAGY</sequence>